<keyword evidence="2" id="KW-0472">Membrane</keyword>
<dbReference type="EMBL" id="MN740363">
    <property type="protein sequence ID" value="QHU02779.1"/>
    <property type="molecule type" value="Genomic_DNA"/>
</dbReference>
<keyword evidence="2" id="KW-1133">Transmembrane helix</keyword>
<dbReference type="AlphaFoldDB" id="A0A6C0JAU5"/>
<evidence type="ECO:0000313" key="3">
    <source>
        <dbReference type="EMBL" id="QHU02779.1"/>
    </source>
</evidence>
<evidence type="ECO:0000256" key="1">
    <source>
        <dbReference type="SAM" id="MobiDB-lite"/>
    </source>
</evidence>
<evidence type="ECO:0000256" key="2">
    <source>
        <dbReference type="SAM" id="Phobius"/>
    </source>
</evidence>
<organism evidence="3">
    <name type="scientific">viral metagenome</name>
    <dbReference type="NCBI Taxonomy" id="1070528"/>
    <lineage>
        <taxon>unclassified sequences</taxon>
        <taxon>metagenomes</taxon>
        <taxon>organismal metagenomes</taxon>
    </lineage>
</organism>
<reference evidence="3" key="1">
    <citation type="journal article" date="2020" name="Nature">
        <title>Giant virus diversity and host interactions through global metagenomics.</title>
        <authorList>
            <person name="Schulz F."/>
            <person name="Roux S."/>
            <person name="Paez-Espino D."/>
            <person name="Jungbluth S."/>
            <person name="Walsh D.A."/>
            <person name="Denef V.J."/>
            <person name="McMahon K.D."/>
            <person name="Konstantinidis K.T."/>
            <person name="Eloe-Fadrosh E.A."/>
            <person name="Kyrpides N.C."/>
            <person name="Woyke T."/>
        </authorList>
    </citation>
    <scope>NUCLEOTIDE SEQUENCE</scope>
    <source>
        <strain evidence="3">GVMAG-M-3300025880-76</strain>
    </source>
</reference>
<accession>A0A6C0JAU5</accession>
<name>A0A6C0JAU5_9ZZZZ</name>
<protein>
    <submittedName>
        <fullName evidence="3">Uncharacterized protein</fullName>
    </submittedName>
</protein>
<sequence>MSDVSANSIDDSSGATSLTKQLFGDINDDDHSPVTQSQLNSHKDDDVNDDFILKNTVAPFGINIDRSDEIIWSQQKEYIIFSNQLNSLKKSNIYILNECKENKRLLDLKYDDLTRCINNIQTSVILFSTLSGFMQATRIQFMINDIIISVVSITISTYITLLLSVSKYYKLDEIKESIQNLRAKYSMLQNKIKYRIDKLGPWNEKTLWEYQSASEKLKEWNTLYAIMIEDYDDLIKTKQELVSEFQIIMDTKSRNKYYIKDKELNYGNRKRILEWTEKEHALEDKIDNKNIAPARRSSIVLQHEAINTWEDGV</sequence>
<proteinExistence type="predicted"/>
<keyword evidence="2" id="KW-0812">Transmembrane</keyword>
<feature type="transmembrane region" description="Helical" evidence="2">
    <location>
        <begin position="146"/>
        <end position="165"/>
    </location>
</feature>
<feature type="region of interest" description="Disordered" evidence="1">
    <location>
        <begin position="24"/>
        <end position="43"/>
    </location>
</feature>